<organism evidence="2 3">
    <name type="scientific">Streptomyces vulcanius</name>
    <dbReference type="NCBI Taxonomy" id="1441876"/>
    <lineage>
        <taxon>Bacteria</taxon>
        <taxon>Bacillati</taxon>
        <taxon>Actinomycetota</taxon>
        <taxon>Actinomycetes</taxon>
        <taxon>Kitasatosporales</taxon>
        <taxon>Streptomycetaceae</taxon>
        <taxon>Streptomyces</taxon>
    </lineage>
</organism>
<keyword evidence="1" id="KW-0732">Signal</keyword>
<accession>A0ABV9B6J9</accession>
<dbReference type="EMBL" id="JBHSFK010000040">
    <property type="protein sequence ID" value="MFC4506083.1"/>
    <property type="molecule type" value="Genomic_DNA"/>
</dbReference>
<comment type="caution">
    <text evidence="2">The sequence shown here is derived from an EMBL/GenBank/DDBJ whole genome shotgun (WGS) entry which is preliminary data.</text>
</comment>
<reference evidence="3" key="1">
    <citation type="journal article" date="2019" name="Int. J. Syst. Evol. Microbiol.">
        <title>The Global Catalogue of Microorganisms (GCM) 10K type strain sequencing project: providing services to taxonomists for standard genome sequencing and annotation.</title>
        <authorList>
            <consortium name="The Broad Institute Genomics Platform"/>
            <consortium name="The Broad Institute Genome Sequencing Center for Infectious Disease"/>
            <person name="Wu L."/>
            <person name="Ma J."/>
        </authorList>
    </citation>
    <scope>NUCLEOTIDE SEQUENCE [LARGE SCALE GENOMIC DNA]</scope>
    <source>
        <strain evidence="3">CGMCC 4.7177</strain>
    </source>
</reference>
<feature type="chain" id="PRO_5046006253" description="DUF1524 domain-containing protein" evidence="1">
    <location>
        <begin position="26"/>
        <end position="133"/>
    </location>
</feature>
<protein>
    <recommendedName>
        <fullName evidence="4">DUF1524 domain-containing protein</fullName>
    </recommendedName>
</protein>
<evidence type="ECO:0008006" key="4">
    <source>
        <dbReference type="Google" id="ProtNLM"/>
    </source>
</evidence>
<gene>
    <name evidence="2" type="ORF">ACFPIH_42700</name>
</gene>
<evidence type="ECO:0000256" key="1">
    <source>
        <dbReference type="SAM" id="SignalP"/>
    </source>
</evidence>
<sequence length="133" mass="14345">MRIPRTAVAVVAALAALLTPTTAEAHTHVPASAPQRHAPGDTVTLPVRDALAAVVVQDEDRTGYSRDLFRHWIDADRDTCNTRAEVLIEEAVTAPEQGPNCTLSGGSWYSLYDDTAFTQARALDIDHLVPLAD</sequence>
<evidence type="ECO:0000313" key="2">
    <source>
        <dbReference type="EMBL" id="MFC4506083.1"/>
    </source>
</evidence>
<dbReference type="RefSeq" id="WP_381183783.1">
    <property type="nucleotide sequence ID" value="NZ_JBHSFK010000040.1"/>
</dbReference>
<proteinExistence type="predicted"/>
<dbReference type="Proteomes" id="UP001595839">
    <property type="component" value="Unassembled WGS sequence"/>
</dbReference>
<keyword evidence="3" id="KW-1185">Reference proteome</keyword>
<name>A0ABV9B6J9_9ACTN</name>
<feature type="signal peptide" evidence="1">
    <location>
        <begin position="1"/>
        <end position="25"/>
    </location>
</feature>
<evidence type="ECO:0000313" key="3">
    <source>
        <dbReference type="Proteomes" id="UP001595839"/>
    </source>
</evidence>